<reference evidence="2 3" key="1">
    <citation type="submission" date="2018-09" db="EMBL/GenBank/DDBJ databases">
        <title>Genomic investigation of the strawberry pathogen Phytophthora fragariae indicates pathogenicity is determined by transcriptional variation in three key races.</title>
        <authorList>
            <person name="Adams T.M."/>
            <person name="Armitage A.D."/>
            <person name="Sobczyk M.K."/>
            <person name="Bates H.J."/>
            <person name="Dunwell J.M."/>
            <person name="Nellist C.F."/>
            <person name="Harrison R.J."/>
        </authorList>
    </citation>
    <scope>NUCLEOTIDE SEQUENCE [LARGE SCALE GENOMIC DNA]</scope>
    <source>
        <strain evidence="2 3">BC-23</strain>
    </source>
</reference>
<dbReference type="Pfam" id="PF22936">
    <property type="entry name" value="Pol_BBD"/>
    <property type="match status" value="1"/>
</dbReference>
<protein>
    <recommendedName>
        <fullName evidence="1">Retrovirus-related Pol polyprotein from transposon TNT 1-94-like beta-barrel domain-containing protein</fullName>
    </recommendedName>
</protein>
<proteinExistence type="predicted"/>
<gene>
    <name evidence="2" type="ORF">PF004_g31831</name>
</gene>
<evidence type="ECO:0000313" key="2">
    <source>
        <dbReference type="EMBL" id="KAE9158582.1"/>
    </source>
</evidence>
<dbReference type="EMBL" id="QXGC01008627">
    <property type="protein sequence ID" value="KAE9158582.1"/>
    <property type="molecule type" value="Genomic_DNA"/>
</dbReference>
<dbReference type="Proteomes" id="UP000476176">
    <property type="component" value="Unassembled WGS sequence"/>
</dbReference>
<dbReference type="AlphaFoldDB" id="A0A6G0M937"/>
<sequence length="255" mass="27828">MLTRLNSQRVDYLQQATELVAFAIEFEANMFKQEIGRGQGGRGTADEAVDFTVAAVEIKVDEDPLPVLTARRLAPATIVTSTRVTLAVGTGTNADSCTWILDSGSSVHLVKNEKLLRNAVDCNEQYRAANGDLIHVVKKGTVVLRTIVDSNEVIVDLSDVYYGDDLPDNIISYGILEEKGVYLERHGGKSYTVQENTGMRIFEVYMCNKVLMIDAMGEMTTETRVNAVTEAVKAASESLADASSAWPTRLDQVSG</sequence>
<name>A0A6G0M937_9STRA</name>
<dbReference type="InterPro" id="IPR054722">
    <property type="entry name" value="PolX-like_BBD"/>
</dbReference>
<feature type="domain" description="Retrovirus-related Pol polyprotein from transposon TNT 1-94-like beta-barrel" evidence="1">
    <location>
        <begin position="99"/>
        <end position="181"/>
    </location>
</feature>
<evidence type="ECO:0000259" key="1">
    <source>
        <dbReference type="Pfam" id="PF22936"/>
    </source>
</evidence>
<accession>A0A6G0M937</accession>
<organism evidence="2 3">
    <name type="scientific">Phytophthora fragariae</name>
    <dbReference type="NCBI Taxonomy" id="53985"/>
    <lineage>
        <taxon>Eukaryota</taxon>
        <taxon>Sar</taxon>
        <taxon>Stramenopiles</taxon>
        <taxon>Oomycota</taxon>
        <taxon>Peronosporomycetes</taxon>
        <taxon>Peronosporales</taxon>
        <taxon>Peronosporaceae</taxon>
        <taxon>Phytophthora</taxon>
    </lineage>
</organism>
<evidence type="ECO:0000313" key="3">
    <source>
        <dbReference type="Proteomes" id="UP000476176"/>
    </source>
</evidence>
<comment type="caution">
    <text evidence="2">The sequence shown here is derived from an EMBL/GenBank/DDBJ whole genome shotgun (WGS) entry which is preliminary data.</text>
</comment>